<feature type="domain" description="PASTA" evidence="5">
    <location>
        <begin position="570"/>
        <end position="633"/>
    </location>
</feature>
<accession>A0A2T2WEM8</accession>
<feature type="domain" description="PASTA" evidence="5">
    <location>
        <begin position="638"/>
        <end position="700"/>
    </location>
</feature>
<sequence>MNDRPALTLKRRNFVALVGFGLFDLLVGSRLVTIQALDADKLKKLADGIHFRSVPLAPFRGNIVDRNGRLLAGGHHAYSVYAVPVQARGKRISDSIILADTLNLEQSRVLRRLKRRQGFVWIKRRLSPSEVDALKRQLASLPGIHLLTETARYYPEGSLAGAVLGFTGIDNQGLSGVEWTYNKYLMGRPGAIQEEFDARGGTPAFAYQRIVPSHQGDTLELSIDENIQWMAERAAARAMMATGGKAVMITVMHPDSGGILALVQRPGFDPNKFRESDPKRYRVLAVSDAIPPGSIFKPVTLATALEMGATSPDAGFFCPGFKVVLGRRVNCWRLAGHGAESLGDVVQNSCNVGFMSLGLALGVDRFYEGLDRFGINRRTGIDLPGEALGLIPRKARVTALDLAIMAFGQTLTVTPVGLLTAVSAIANGGLWRKPRLARAILTPDGRTVKSFEHEMGRRIISPEVAMTVQRMMTRVVQRGTGKLAQVPGYKVAGKTGTAQKVINGRTEHGIYISSFIGFAPVPNPQAVILVSIDEPVGAFYGGQVAAPVFGRLMRDILRYLHVPRTEPINRPRTGYAAIVPDLVDLSAEVAYEDAAAFGFPVQFKGHGRMVVAQSVTYGGYRPAGTLLTLKLGDRARDYLQWVSVPNFVGLSVSQAHRLAFDLGINVATVQGHATGRVVRQNRAAGAEVKAGTTIEIWASRR</sequence>
<dbReference type="InterPro" id="IPR005543">
    <property type="entry name" value="PASTA_dom"/>
</dbReference>
<dbReference type="GO" id="GO:0071555">
    <property type="term" value="P:cell wall organization"/>
    <property type="evidence" value="ECO:0007669"/>
    <property type="project" value="TreeGrafter"/>
</dbReference>
<evidence type="ECO:0000256" key="3">
    <source>
        <dbReference type="ARBA" id="ARBA00023136"/>
    </source>
</evidence>
<dbReference type="PROSITE" id="PS51178">
    <property type="entry name" value="PASTA"/>
    <property type="match status" value="2"/>
</dbReference>
<comment type="similarity">
    <text evidence="2">Belongs to the transpeptidase family.</text>
</comment>
<evidence type="ECO:0000256" key="2">
    <source>
        <dbReference type="ARBA" id="ARBA00007171"/>
    </source>
</evidence>
<organism evidence="6 7">
    <name type="scientific">Sulfobacillus acidophilus</name>
    <dbReference type="NCBI Taxonomy" id="53633"/>
    <lineage>
        <taxon>Bacteria</taxon>
        <taxon>Bacillati</taxon>
        <taxon>Bacillota</taxon>
        <taxon>Clostridia</taxon>
        <taxon>Eubacteriales</taxon>
        <taxon>Clostridiales Family XVII. Incertae Sedis</taxon>
        <taxon>Sulfobacillus</taxon>
    </lineage>
</organism>
<dbReference type="Pfam" id="PF00905">
    <property type="entry name" value="Transpeptidase"/>
    <property type="match status" value="1"/>
</dbReference>
<dbReference type="Gene3D" id="3.90.1310.10">
    <property type="entry name" value="Penicillin-binding protein 2a (Domain 2)"/>
    <property type="match status" value="1"/>
</dbReference>
<dbReference type="InterPro" id="IPR036138">
    <property type="entry name" value="PBP_dimer_sf"/>
</dbReference>
<dbReference type="Pfam" id="PF03793">
    <property type="entry name" value="PASTA"/>
    <property type="match status" value="1"/>
</dbReference>
<dbReference type="GO" id="GO:0016740">
    <property type="term" value="F:transferase activity"/>
    <property type="evidence" value="ECO:0007669"/>
    <property type="project" value="UniProtKB-KW"/>
</dbReference>
<dbReference type="Gene3D" id="3.30.10.20">
    <property type="match status" value="1"/>
</dbReference>
<keyword evidence="3 4" id="KW-0472">Membrane</keyword>
<evidence type="ECO:0000313" key="6">
    <source>
        <dbReference type="EMBL" id="PSR20678.1"/>
    </source>
</evidence>
<dbReference type="AlphaFoldDB" id="A0A2T2WEM8"/>
<keyword evidence="6" id="KW-0808">Transferase</keyword>
<protein>
    <submittedName>
        <fullName evidence="6">Peptidoglycan glycosyltransferase</fullName>
    </submittedName>
</protein>
<dbReference type="PANTHER" id="PTHR30627:SF1">
    <property type="entry name" value="PEPTIDOGLYCAN D,D-TRANSPEPTIDASE FTSI"/>
    <property type="match status" value="1"/>
</dbReference>
<comment type="caution">
    <text evidence="6">The sequence shown here is derived from an EMBL/GenBank/DDBJ whole genome shotgun (WGS) entry which is preliminary data.</text>
</comment>
<dbReference type="SMART" id="SM00740">
    <property type="entry name" value="PASTA"/>
    <property type="match status" value="2"/>
</dbReference>
<evidence type="ECO:0000256" key="4">
    <source>
        <dbReference type="SAM" id="Phobius"/>
    </source>
</evidence>
<keyword evidence="4" id="KW-0812">Transmembrane</keyword>
<feature type="transmembrane region" description="Helical" evidence="4">
    <location>
        <begin position="12"/>
        <end position="32"/>
    </location>
</feature>
<dbReference type="EMBL" id="PXYV01000054">
    <property type="protein sequence ID" value="PSR20678.1"/>
    <property type="molecule type" value="Genomic_DNA"/>
</dbReference>
<dbReference type="GO" id="GO:0005886">
    <property type="term" value="C:plasma membrane"/>
    <property type="evidence" value="ECO:0007669"/>
    <property type="project" value="TreeGrafter"/>
</dbReference>
<evidence type="ECO:0000259" key="5">
    <source>
        <dbReference type="PROSITE" id="PS51178"/>
    </source>
</evidence>
<evidence type="ECO:0000256" key="1">
    <source>
        <dbReference type="ARBA" id="ARBA00004370"/>
    </source>
</evidence>
<dbReference type="InterPro" id="IPR012338">
    <property type="entry name" value="Beta-lactam/transpept-like"/>
</dbReference>
<dbReference type="SUPFAM" id="SSF54184">
    <property type="entry name" value="Penicillin-binding protein 2x (pbp-2x), c-terminal domain"/>
    <property type="match status" value="2"/>
</dbReference>
<gene>
    <name evidence="6" type="ORF">C7B45_13890</name>
</gene>
<dbReference type="CDD" id="cd06575">
    <property type="entry name" value="PASTA_Pbp2x-like_2"/>
    <property type="match status" value="1"/>
</dbReference>
<keyword evidence="4" id="KW-1133">Transmembrane helix</keyword>
<proteinExistence type="inferred from homology"/>
<dbReference type="SUPFAM" id="SSF56519">
    <property type="entry name" value="Penicillin binding protein dimerisation domain"/>
    <property type="match status" value="1"/>
</dbReference>
<reference evidence="6 7" key="1">
    <citation type="journal article" date="2014" name="BMC Genomics">
        <title>Comparison of environmental and isolate Sulfobacillus genomes reveals diverse carbon, sulfur, nitrogen, and hydrogen metabolisms.</title>
        <authorList>
            <person name="Justice N.B."/>
            <person name="Norman A."/>
            <person name="Brown C.T."/>
            <person name="Singh A."/>
            <person name="Thomas B.C."/>
            <person name="Banfield J.F."/>
        </authorList>
    </citation>
    <scope>NUCLEOTIDE SEQUENCE [LARGE SCALE GENOMIC DNA]</scope>
    <source>
        <strain evidence="6">AMDSBA3</strain>
    </source>
</reference>
<dbReference type="InterPro" id="IPR050515">
    <property type="entry name" value="Beta-lactam/transpept"/>
</dbReference>
<dbReference type="InterPro" id="IPR001460">
    <property type="entry name" value="PCN-bd_Tpept"/>
</dbReference>
<evidence type="ECO:0000313" key="7">
    <source>
        <dbReference type="Proteomes" id="UP000241848"/>
    </source>
</evidence>
<comment type="subcellular location">
    <subcellularLocation>
        <location evidence="1">Membrane</location>
    </subcellularLocation>
</comment>
<dbReference type="Pfam" id="PF03717">
    <property type="entry name" value="PBP_dimer"/>
    <property type="match status" value="1"/>
</dbReference>
<dbReference type="Gene3D" id="3.40.710.10">
    <property type="entry name" value="DD-peptidase/beta-lactamase superfamily"/>
    <property type="match status" value="1"/>
</dbReference>
<dbReference type="Proteomes" id="UP000241848">
    <property type="component" value="Unassembled WGS sequence"/>
</dbReference>
<dbReference type="SUPFAM" id="SSF56601">
    <property type="entry name" value="beta-lactamase/transpeptidase-like"/>
    <property type="match status" value="1"/>
</dbReference>
<dbReference type="GO" id="GO:0008658">
    <property type="term" value="F:penicillin binding"/>
    <property type="evidence" value="ECO:0007669"/>
    <property type="project" value="InterPro"/>
</dbReference>
<dbReference type="PANTHER" id="PTHR30627">
    <property type="entry name" value="PEPTIDOGLYCAN D,D-TRANSPEPTIDASE"/>
    <property type="match status" value="1"/>
</dbReference>
<name>A0A2T2WEM8_9FIRM</name>
<dbReference type="InterPro" id="IPR005311">
    <property type="entry name" value="PBP_dimer"/>
</dbReference>